<dbReference type="OrthoDB" id="69711at2759"/>
<keyword evidence="2" id="KW-0963">Cytoplasm</keyword>
<dbReference type="EMBL" id="JH993074">
    <property type="protein sequence ID" value="EKX36398.1"/>
    <property type="molecule type" value="Genomic_DNA"/>
</dbReference>
<proteinExistence type="predicted"/>
<reference evidence="6" key="3">
    <citation type="submission" date="2016-03" db="UniProtKB">
        <authorList>
            <consortium name="EnsemblProtists"/>
        </authorList>
    </citation>
    <scope>IDENTIFICATION</scope>
</reference>
<evidence type="ECO:0008006" key="8">
    <source>
        <dbReference type="Google" id="ProtNLM"/>
    </source>
</evidence>
<sequence>MWTRDMKVGNMSQQHEEQWSGGGRSEDGRERMRRARGLMGLLGINFLGSKEEKEEKELIERLEDLFKQGKHKEIQEVIEGSKLYKEGNVHVCWRLARAYYNLSEEEKEKDVQKAKVDEAMAIIQQVGHGEQPGRLRRAQVGTSATIKNSYKIRELWEKAAALNPEDATTRYLIGEWSFSVADITFPGFWSKNQLMIAKCYVKLEKFEDAKLWLARVIERAVANQEDQECQDDAKDLLKKLNKLPK</sequence>
<evidence type="ECO:0000256" key="2">
    <source>
        <dbReference type="ARBA" id="ARBA00022490"/>
    </source>
</evidence>
<reference evidence="5 7" key="1">
    <citation type="journal article" date="2012" name="Nature">
        <title>Algal genomes reveal evolutionary mosaicism and the fate of nucleomorphs.</title>
        <authorList>
            <consortium name="DOE Joint Genome Institute"/>
            <person name="Curtis B.A."/>
            <person name="Tanifuji G."/>
            <person name="Burki F."/>
            <person name="Gruber A."/>
            <person name="Irimia M."/>
            <person name="Maruyama S."/>
            <person name="Arias M.C."/>
            <person name="Ball S.G."/>
            <person name="Gile G.H."/>
            <person name="Hirakawa Y."/>
            <person name="Hopkins J.F."/>
            <person name="Kuo A."/>
            <person name="Rensing S.A."/>
            <person name="Schmutz J."/>
            <person name="Symeonidi A."/>
            <person name="Elias M."/>
            <person name="Eveleigh R.J."/>
            <person name="Herman E.K."/>
            <person name="Klute M.J."/>
            <person name="Nakayama T."/>
            <person name="Obornik M."/>
            <person name="Reyes-Prieto A."/>
            <person name="Armbrust E.V."/>
            <person name="Aves S.J."/>
            <person name="Beiko R.G."/>
            <person name="Coutinho P."/>
            <person name="Dacks J.B."/>
            <person name="Durnford D.G."/>
            <person name="Fast N.M."/>
            <person name="Green B.R."/>
            <person name="Grisdale C.J."/>
            <person name="Hempel F."/>
            <person name="Henrissat B."/>
            <person name="Hoppner M.P."/>
            <person name="Ishida K."/>
            <person name="Kim E."/>
            <person name="Koreny L."/>
            <person name="Kroth P.G."/>
            <person name="Liu Y."/>
            <person name="Malik S.B."/>
            <person name="Maier U.G."/>
            <person name="McRose D."/>
            <person name="Mock T."/>
            <person name="Neilson J.A."/>
            <person name="Onodera N.T."/>
            <person name="Poole A.M."/>
            <person name="Pritham E.J."/>
            <person name="Richards T.A."/>
            <person name="Rocap G."/>
            <person name="Roy S.W."/>
            <person name="Sarai C."/>
            <person name="Schaack S."/>
            <person name="Shirato S."/>
            <person name="Slamovits C.H."/>
            <person name="Spencer D.F."/>
            <person name="Suzuki S."/>
            <person name="Worden A.Z."/>
            <person name="Zauner S."/>
            <person name="Barry K."/>
            <person name="Bell C."/>
            <person name="Bharti A.K."/>
            <person name="Crow J.A."/>
            <person name="Grimwood J."/>
            <person name="Kramer R."/>
            <person name="Lindquist E."/>
            <person name="Lucas S."/>
            <person name="Salamov A."/>
            <person name="McFadden G.I."/>
            <person name="Lane C.E."/>
            <person name="Keeling P.J."/>
            <person name="Gray M.W."/>
            <person name="Grigoriev I.V."/>
            <person name="Archibald J.M."/>
        </authorList>
    </citation>
    <scope>NUCLEOTIDE SEQUENCE</scope>
    <source>
        <strain evidence="5 7">CCMP2712</strain>
    </source>
</reference>
<gene>
    <name evidence="5" type="ORF">GUITHDRAFT_117398</name>
</gene>
<feature type="compositionally biased region" description="Basic and acidic residues" evidence="4">
    <location>
        <begin position="14"/>
        <end position="30"/>
    </location>
</feature>
<reference evidence="7" key="2">
    <citation type="submission" date="2012-11" db="EMBL/GenBank/DDBJ databases">
        <authorList>
            <person name="Kuo A."/>
            <person name="Curtis B.A."/>
            <person name="Tanifuji G."/>
            <person name="Burki F."/>
            <person name="Gruber A."/>
            <person name="Irimia M."/>
            <person name="Maruyama S."/>
            <person name="Arias M.C."/>
            <person name="Ball S.G."/>
            <person name="Gile G.H."/>
            <person name="Hirakawa Y."/>
            <person name="Hopkins J.F."/>
            <person name="Rensing S.A."/>
            <person name="Schmutz J."/>
            <person name="Symeonidi A."/>
            <person name="Elias M."/>
            <person name="Eveleigh R.J."/>
            <person name="Herman E.K."/>
            <person name="Klute M.J."/>
            <person name="Nakayama T."/>
            <person name="Obornik M."/>
            <person name="Reyes-Prieto A."/>
            <person name="Armbrust E.V."/>
            <person name="Aves S.J."/>
            <person name="Beiko R.G."/>
            <person name="Coutinho P."/>
            <person name="Dacks J.B."/>
            <person name="Durnford D.G."/>
            <person name="Fast N.M."/>
            <person name="Green B.R."/>
            <person name="Grisdale C."/>
            <person name="Hempe F."/>
            <person name="Henrissat B."/>
            <person name="Hoppner M.P."/>
            <person name="Ishida K.-I."/>
            <person name="Kim E."/>
            <person name="Koreny L."/>
            <person name="Kroth P.G."/>
            <person name="Liu Y."/>
            <person name="Malik S.-B."/>
            <person name="Maier U.G."/>
            <person name="McRose D."/>
            <person name="Mock T."/>
            <person name="Neilson J.A."/>
            <person name="Onodera N.T."/>
            <person name="Poole A.M."/>
            <person name="Pritham E.J."/>
            <person name="Richards T.A."/>
            <person name="Rocap G."/>
            <person name="Roy S.W."/>
            <person name="Sarai C."/>
            <person name="Schaack S."/>
            <person name="Shirato S."/>
            <person name="Slamovits C.H."/>
            <person name="Spencer D.F."/>
            <person name="Suzuki S."/>
            <person name="Worden A.Z."/>
            <person name="Zauner S."/>
            <person name="Barry K."/>
            <person name="Bell C."/>
            <person name="Bharti A.K."/>
            <person name="Crow J.A."/>
            <person name="Grimwood J."/>
            <person name="Kramer R."/>
            <person name="Lindquist E."/>
            <person name="Lucas S."/>
            <person name="Salamov A."/>
            <person name="McFadden G.I."/>
            <person name="Lane C.E."/>
            <person name="Keeling P.J."/>
            <person name="Gray M.W."/>
            <person name="Grigoriev I.V."/>
            <person name="Archibald J.M."/>
        </authorList>
    </citation>
    <scope>NUCLEOTIDE SEQUENCE</scope>
    <source>
        <strain evidence="7">CCMP2712</strain>
    </source>
</reference>
<dbReference type="Gene3D" id="1.25.40.10">
    <property type="entry name" value="Tetratricopeptide repeat domain"/>
    <property type="match status" value="1"/>
</dbReference>
<keyword evidence="7" id="KW-1185">Reference proteome</keyword>
<protein>
    <recommendedName>
        <fullName evidence="8">Regulator of microtubule dynamics protein 1</fullName>
    </recommendedName>
</protein>
<evidence type="ECO:0000256" key="4">
    <source>
        <dbReference type="SAM" id="MobiDB-lite"/>
    </source>
</evidence>
<evidence type="ECO:0000313" key="7">
    <source>
        <dbReference type="Proteomes" id="UP000011087"/>
    </source>
</evidence>
<comment type="subcellular location">
    <subcellularLocation>
        <location evidence="1">Cytoplasm</location>
        <location evidence="1">Cytoskeleton</location>
    </subcellularLocation>
</comment>
<organism evidence="5">
    <name type="scientific">Guillardia theta (strain CCMP2712)</name>
    <name type="common">Cryptophyte</name>
    <dbReference type="NCBI Taxonomy" id="905079"/>
    <lineage>
        <taxon>Eukaryota</taxon>
        <taxon>Cryptophyceae</taxon>
        <taxon>Pyrenomonadales</taxon>
        <taxon>Geminigeraceae</taxon>
        <taxon>Guillardia</taxon>
    </lineage>
</organism>
<dbReference type="PaxDb" id="55529-EKX36398"/>
<accession>L1IJH6</accession>
<dbReference type="PANTHER" id="PTHR16056:SF16">
    <property type="entry name" value="REGULATOR OF MICROTUBULE DYNAMICS PROTEIN 1"/>
    <property type="match status" value="1"/>
</dbReference>
<dbReference type="KEGG" id="gtt:GUITHDRAFT_117398"/>
<keyword evidence="3" id="KW-0206">Cytoskeleton</keyword>
<name>L1IJH6_GUITC</name>
<dbReference type="AlphaFoldDB" id="L1IJH6"/>
<dbReference type="SUPFAM" id="SSF48452">
    <property type="entry name" value="TPR-like"/>
    <property type="match status" value="1"/>
</dbReference>
<evidence type="ECO:0000256" key="3">
    <source>
        <dbReference type="ARBA" id="ARBA00023212"/>
    </source>
</evidence>
<dbReference type="PANTHER" id="PTHR16056">
    <property type="entry name" value="REGULATOR OF MICROTUBULE DYNAMICS PROTEIN"/>
    <property type="match status" value="1"/>
</dbReference>
<feature type="region of interest" description="Disordered" evidence="4">
    <location>
        <begin position="1"/>
        <end position="30"/>
    </location>
</feature>
<dbReference type="GeneID" id="17293133"/>
<dbReference type="RefSeq" id="XP_005823378.1">
    <property type="nucleotide sequence ID" value="XM_005823321.1"/>
</dbReference>
<evidence type="ECO:0000313" key="6">
    <source>
        <dbReference type="EnsemblProtists" id="EKX36398"/>
    </source>
</evidence>
<dbReference type="GO" id="GO:0008017">
    <property type="term" value="F:microtubule binding"/>
    <property type="evidence" value="ECO:0007669"/>
    <property type="project" value="TreeGrafter"/>
</dbReference>
<dbReference type="HOGENOM" id="CLU_046369_1_0_1"/>
<dbReference type="GO" id="GO:0097431">
    <property type="term" value="C:mitotic spindle pole"/>
    <property type="evidence" value="ECO:0007669"/>
    <property type="project" value="TreeGrafter"/>
</dbReference>
<dbReference type="GO" id="GO:0005876">
    <property type="term" value="C:spindle microtubule"/>
    <property type="evidence" value="ECO:0007669"/>
    <property type="project" value="TreeGrafter"/>
</dbReference>
<evidence type="ECO:0000313" key="5">
    <source>
        <dbReference type="EMBL" id="EKX36398.1"/>
    </source>
</evidence>
<dbReference type="GO" id="GO:0005739">
    <property type="term" value="C:mitochondrion"/>
    <property type="evidence" value="ECO:0007669"/>
    <property type="project" value="TreeGrafter"/>
</dbReference>
<dbReference type="EnsemblProtists" id="EKX36398">
    <property type="protein sequence ID" value="EKX36398"/>
    <property type="gene ID" value="GUITHDRAFT_117398"/>
</dbReference>
<dbReference type="OMA" id="SFRIAEH"/>
<evidence type="ECO:0000256" key="1">
    <source>
        <dbReference type="ARBA" id="ARBA00004245"/>
    </source>
</evidence>
<dbReference type="STRING" id="905079.L1IJH6"/>
<dbReference type="InterPro" id="IPR011990">
    <property type="entry name" value="TPR-like_helical_dom_sf"/>
</dbReference>
<dbReference type="Proteomes" id="UP000011087">
    <property type="component" value="Unassembled WGS sequence"/>
</dbReference>